<dbReference type="GO" id="GO:0004175">
    <property type="term" value="F:endopeptidase activity"/>
    <property type="evidence" value="ECO:0007669"/>
    <property type="project" value="TreeGrafter"/>
</dbReference>
<dbReference type="GO" id="GO:0030288">
    <property type="term" value="C:outer membrane-bounded periplasmic space"/>
    <property type="evidence" value="ECO:0007669"/>
    <property type="project" value="TreeGrafter"/>
</dbReference>
<evidence type="ECO:0000256" key="4">
    <source>
        <dbReference type="ARBA" id="ARBA00022825"/>
    </source>
</evidence>
<dbReference type="Pfam" id="PF22694">
    <property type="entry name" value="CtpB_N-like"/>
    <property type="match status" value="1"/>
</dbReference>
<accession>A0A6A7K8U9</accession>
<dbReference type="InterPro" id="IPR005151">
    <property type="entry name" value="Tail-specific_protease"/>
</dbReference>
<dbReference type="Gene3D" id="2.30.42.10">
    <property type="match status" value="1"/>
</dbReference>
<dbReference type="RefSeq" id="WP_152803827.1">
    <property type="nucleotide sequence ID" value="NZ_WHNX01000012.1"/>
</dbReference>
<evidence type="ECO:0000256" key="1">
    <source>
        <dbReference type="ARBA" id="ARBA00009179"/>
    </source>
</evidence>
<dbReference type="Gene3D" id="3.30.750.44">
    <property type="match status" value="1"/>
</dbReference>
<dbReference type="PANTHER" id="PTHR32060:SF30">
    <property type="entry name" value="CARBOXY-TERMINAL PROCESSING PROTEASE CTPA"/>
    <property type="match status" value="1"/>
</dbReference>
<evidence type="ECO:0000256" key="3">
    <source>
        <dbReference type="ARBA" id="ARBA00022801"/>
    </source>
</evidence>
<feature type="signal peptide" evidence="6">
    <location>
        <begin position="1"/>
        <end position="26"/>
    </location>
</feature>
<evidence type="ECO:0000256" key="5">
    <source>
        <dbReference type="RuleBase" id="RU004404"/>
    </source>
</evidence>
<reference evidence="8 9" key="1">
    <citation type="submission" date="2019-10" db="EMBL/GenBank/DDBJ databases">
        <title>Alkalibaculum tamaniensis sp.nov., a new alkaliphilic acetogen, isolated on methoxylated aromatics from a mud volcano.</title>
        <authorList>
            <person name="Khomyakova M.A."/>
            <person name="Merkel A.Y."/>
            <person name="Bonch-Osmolovskaya E.A."/>
            <person name="Slobodkin A.I."/>
        </authorList>
    </citation>
    <scope>NUCLEOTIDE SEQUENCE [LARGE SCALE GENOMIC DNA]</scope>
    <source>
        <strain evidence="8 9">M08DMB</strain>
    </source>
</reference>
<dbReference type="GO" id="GO:0006508">
    <property type="term" value="P:proteolysis"/>
    <property type="evidence" value="ECO:0007669"/>
    <property type="project" value="UniProtKB-KW"/>
</dbReference>
<dbReference type="Pfam" id="PF03572">
    <property type="entry name" value="Peptidase_S41"/>
    <property type="match status" value="1"/>
</dbReference>
<dbReference type="Gene3D" id="3.90.226.10">
    <property type="entry name" value="2-enoyl-CoA Hydratase, Chain A, domain 1"/>
    <property type="match status" value="1"/>
</dbReference>
<name>A0A6A7K8U9_9FIRM</name>
<gene>
    <name evidence="8" type="ORF">GC105_08855</name>
</gene>
<dbReference type="FunFam" id="2.30.42.10:FF:000063">
    <property type="entry name" value="Peptidase, S41 family"/>
    <property type="match status" value="1"/>
</dbReference>
<feature type="chain" id="PRO_5025688146" evidence="6">
    <location>
        <begin position="27"/>
        <end position="402"/>
    </location>
</feature>
<dbReference type="SMART" id="SM00228">
    <property type="entry name" value="PDZ"/>
    <property type="match status" value="1"/>
</dbReference>
<dbReference type="InterPro" id="IPR041489">
    <property type="entry name" value="PDZ_6"/>
</dbReference>
<dbReference type="InterPro" id="IPR029045">
    <property type="entry name" value="ClpP/crotonase-like_dom_sf"/>
</dbReference>
<protein>
    <submittedName>
        <fullName evidence="8">PDZ domain-containing protein</fullName>
    </submittedName>
</protein>
<organism evidence="8 9">
    <name type="scientific">Alkalibaculum sporogenes</name>
    <dbReference type="NCBI Taxonomy" id="2655001"/>
    <lineage>
        <taxon>Bacteria</taxon>
        <taxon>Bacillati</taxon>
        <taxon>Bacillota</taxon>
        <taxon>Clostridia</taxon>
        <taxon>Eubacteriales</taxon>
        <taxon>Eubacteriaceae</taxon>
        <taxon>Alkalibaculum</taxon>
    </lineage>
</organism>
<dbReference type="PANTHER" id="PTHR32060">
    <property type="entry name" value="TAIL-SPECIFIC PROTEASE"/>
    <property type="match status" value="1"/>
</dbReference>
<sequence length="402" mass="43920">MRNKKWYFILVILVLLVSNAATFAVANGISIALGNKVIVQTKDSETSEYIVKLLYLKNEIEESYYKDVDENTLLDGAINGMFQAVGDPYTAYYDKSQFSSYMEQIQGSYVGIGVVVGLDEDNSVTVVSPIDDSPGQKAGLIPGDKILKVDGEEVTGLNLDEVVAKIKGDKGTSVILSIERKNTDEILEKEITREEIVMKSVESQILDGDIGYLTITQFESYTGEEFEEHLDSLLAKDIKGLIVDVRDNPGGMMDTVVSILDRLMGESVIVYTQDKAGNKEYMKSDGKSSLELPMVVLINGGSASASEIFAGALQDTNAATIVGTTSFGKGVVQRMSDAGDGTGFKITVSEYFTPNGRNIHGEGIEPDLEIEMTEGLRFQPDFNIKQDVQLNKALEIMDSKTQ</sequence>
<evidence type="ECO:0000313" key="9">
    <source>
        <dbReference type="Proteomes" id="UP000440004"/>
    </source>
</evidence>
<keyword evidence="2 5" id="KW-0645">Protease</keyword>
<dbReference type="PROSITE" id="PS50106">
    <property type="entry name" value="PDZ"/>
    <property type="match status" value="1"/>
</dbReference>
<evidence type="ECO:0000256" key="2">
    <source>
        <dbReference type="ARBA" id="ARBA00022670"/>
    </source>
</evidence>
<dbReference type="EMBL" id="WHNX01000012">
    <property type="protein sequence ID" value="MPW25898.1"/>
    <property type="molecule type" value="Genomic_DNA"/>
</dbReference>
<dbReference type="SUPFAM" id="SSF50156">
    <property type="entry name" value="PDZ domain-like"/>
    <property type="match status" value="1"/>
</dbReference>
<keyword evidence="3 5" id="KW-0378">Hydrolase</keyword>
<dbReference type="CDD" id="cd06782">
    <property type="entry name" value="cpPDZ_CPP-like"/>
    <property type="match status" value="1"/>
</dbReference>
<feature type="domain" description="PDZ" evidence="7">
    <location>
        <begin position="98"/>
        <end position="181"/>
    </location>
</feature>
<evidence type="ECO:0000259" key="7">
    <source>
        <dbReference type="PROSITE" id="PS50106"/>
    </source>
</evidence>
<dbReference type="InterPro" id="IPR001478">
    <property type="entry name" value="PDZ"/>
</dbReference>
<dbReference type="SMART" id="SM00245">
    <property type="entry name" value="TSPc"/>
    <property type="match status" value="1"/>
</dbReference>
<dbReference type="NCBIfam" id="TIGR00225">
    <property type="entry name" value="prc"/>
    <property type="match status" value="1"/>
</dbReference>
<dbReference type="AlphaFoldDB" id="A0A6A7K8U9"/>
<keyword evidence="4 5" id="KW-0720">Serine protease</keyword>
<dbReference type="InterPro" id="IPR055210">
    <property type="entry name" value="CtpA/B_N"/>
</dbReference>
<dbReference type="InterPro" id="IPR004447">
    <property type="entry name" value="Peptidase_S41A"/>
</dbReference>
<dbReference type="CDD" id="cd07560">
    <property type="entry name" value="Peptidase_S41_CPP"/>
    <property type="match status" value="1"/>
</dbReference>
<evidence type="ECO:0000313" key="8">
    <source>
        <dbReference type="EMBL" id="MPW25898.1"/>
    </source>
</evidence>
<dbReference type="Proteomes" id="UP000440004">
    <property type="component" value="Unassembled WGS sequence"/>
</dbReference>
<dbReference type="InterPro" id="IPR036034">
    <property type="entry name" value="PDZ_sf"/>
</dbReference>
<keyword evidence="6" id="KW-0732">Signal</keyword>
<evidence type="ECO:0000256" key="6">
    <source>
        <dbReference type="SAM" id="SignalP"/>
    </source>
</evidence>
<comment type="similarity">
    <text evidence="1 5">Belongs to the peptidase S41A family.</text>
</comment>
<comment type="caution">
    <text evidence="8">The sequence shown here is derived from an EMBL/GenBank/DDBJ whole genome shotgun (WGS) entry which is preliminary data.</text>
</comment>
<dbReference type="Pfam" id="PF17820">
    <property type="entry name" value="PDZ_6"/>
    <property type="match status" value="1"/>
</dbReference>
<keyword evidence="9" id="KW-1185">Reference proteome</keyword>
<dbReference type="GO" id="GO:0008236">
    <property type="term" value="F:serine-type peptidase activity"/>
    <property type="evidence" value="ECO:0007669"/>
    <property type="project" value="UniProtKB-KW"/>
</dbReference>
<dbReference type="SUPFAM" id="SSF52096">
    <property type="entry name" value="ClpP/crotonase"/>
    <property type="match status" value="1"/>
</dbReference>
<proteinExistence type="inferred from homology"/>
<dbReference type="GO" id="GO:0007165">
    <property type="term" value="P:signal transduction"/>
    <property type="evidence" value="ECO:0007669"/>
    <property type="project" value="TreeGrafter"/>
</dbReference>